<evidence type="ECO:0000256" key="3">
    <source>
        <dbReference type="ARBA" id="ARBA00010136"/>
    </source>
</evidence>
<dbReference type="InterPro" id="IPR011989">
    <property type="entry name" value="ARM-like"/>
</dbReference>
<organism evidence="14 15">
    <name type="scientific">Agaribacillus aureus</name>
    <dbReference type="NCBI Taxonomy" id="3051825"/>
    <lineage>
        <taxon>Bacteria</taxon>
        <taxon>Pseudomonadati</taxon>
        <taxon>Bacteroidota</taxon>
        <taxon>Cytophagia</taxon>
        <taxon>Cytophagales</taxon>
        <taxon>Splendidivirgaceae</taxon>
        <taxon>Agaribacillus</taxon>
    </lineage>
</organism>
<evidence type="ECO:0000256" key="10">
    <source>
        <dbReference type="ARBA" id="ARBA00022833"/>
    </source>
</evidence>
<proteinExistence type="inferred from homology"/>
<feature type="domain" description="Aminopeptidase N-like N-terminal" evidence="13">
    <location>
        <begin position="72"/>
        <end position="261"/>
    </location>
</feature>
<dbReference type="SUPFAM" id="SSF48371">
    <property type="entry name" value="ARM repeat"/>
    <property type="match status" value="1"/>
</dbReference>
<comment type="caution">
    <text evidence="14">The sequence shown here is derived from an EMBL/GenBank/DDBJ whole genome shotgun (WGS) entry which is preliminary data.</text>
</comment>
<dbReference type="PANTHER" id="PTHR11533">
    <property type="entry name" value="PROTEASE M1 ZINC METALLOPROTEASE"/>
    <property type="match status" value="1"/>
</dbReference>
<name>A0ABT8L5Q9_9BACT</name>
<dbReference type="Proteomes" id="UP001172083">
    <property type="component" value="Unassembled WGS sequence"/>
</dbReference>
<dbReference type="SUPFAM" id="SSF55486">
    <property type="entry name" value="Metalloproteases ('zincins'), catalytic domain"/>
    <property type="match status" value="1"/>
</dbReference>
<dbReference type="Gene3D" id="1.25.10.10">
    <property type="entry name" value="Leucine-rich Repeat Variant"/>
    <property type="match status" value="1"/>
</dbReference>
<dbReference type="InterPro" id="IPR027268">
    <property type="entry name" value="Peptidase_M4/M1_CTD_sf"/>
</dbReference>
<evidence type="ECO:0000256" key="5">
    <source>
        <dbReference type="ARBA" id="ARBA00015611"/>
    </source>
</evidence>
<evidence type="ECO:0000313" key="14">
    <source>
        <dbReference type="EMBL" id="MDN5212372.1"/>
    </source>
</evidence>
<evidence type="ECO:0000259" key="12">
    <source>
        <dbReference type="Pfam" id="PF01433"/>
    </source>
</evidence>
<evidence type="ECO:0000256" key="1">
    <source>
        <dbReference type="ARBA" id="ARBA00000098"/>
    </source>
</evidence>
<feature type="domain" description="Peptidase M1 membrane alanine aminopeptidase" evidence="12">
    <location>
        <begin position="304"/>
        <end position="509"/>
    </location>
</feature>
<comment type="cofactor">
    <cofactor evidence="2">
        <name>Zn(2+)</name>
        <dbReference type="ChEBI" id="CHEBI:29105"/>
    </cofactor>
</comment>
<keyword evidence="8" id="KW-0479">Metal-binding</keyword>
<evidence type="ECO:0000256" key="6">
    <source>
        <dbReference type="ARBA" id="ARBA00022438"/>
    </source>
</evidence>
<dbReference type="PROSITE" id="PS51257">
    <property type="entry name" value="PROKAR_LIPOPROTEIN"/>
    <property type="match status" value="1"/>
</dbReference>
<keyword evidence="11" id="KW-0482">Metalloprotease</keyword>
<comment type="similarity">
    <text evidence="3">Belongs to the peptidase M1 family.</text>
</comment>
<dbReference type="InterPro" id="IPR014782">
    <property type="entry name" value="Peptidase_M1_dom"/>
</dbReference>
<keyword evidence="15" id="KW-1185">Reference proteome</keyword>
<sequence length="866" mass="99921">MNKNIFLALLFIAGLGACKVMENTAVNDAKSTASIDSVQTETLVATDSVTEIIHSDLVTYRGSNERLHDLIHTKLEVKFDWANQQLIGLATLQLKPYFYKQDELILDAKGFDIKSVSLIEGVNKRTLNYDYDGWQMTIDLNRDYTSDEQFFIEIDYVAKPTSLPQQGSAAIESSQGLYFINPLANEKEKPQQIWTQGETEANSAWFPTIDSPNEKTTQELFITVDNKYTTLSNGNLVYSLMNDDETRTDYWKLDQPHAPYLAMMAVGEFAKVEDSWEVPGGEEIEVNYYLEDNYSDYADDIFGHTPEMLTYFSQLLNYPYPWPKYSQVIVRDFVSGAMENTTASVFMEDLLVTDKELLDFQWDDIIAHELFHHWFGNLVTCESWSNLPLNEAFATYGEYLWYEYKYGEEEADYHQWKSRQSYFEEAKEKQVDLIRFTYEDKEDMFDSHSYDKGSLVLHMLREYVGGKAFFKALELYLKRNEFGTAEIHDLRKAFEEVSGEDLNWFFNQWFLASGHPKLQISHNQDNGLLTIEVWQTQDLGKTPVFNLPVTIGIWVNEEKNWEYPVEINANYEKFEFEIKDTVQLVLFDTEQQLLAEVRHEKTIDELIFQYYNGGKVLARYNALEKLGEVAFDNPDNHHVLSEVFLSALNDPFWGLREVAADFFNEYEGEHLKDVEEGLINLAQNDKKPQVRASAIASLVSIDADKHKLIVQKALNDPSYTVKGAAILGFSLSNDPNKSRILNAYKDSLNTHIVLALADYYVTDKQYEHNQWFLDRLNEAKTEDLFYLIQYYGLYISEAPESVTSAAIPVLADVAKNNENEYIRLAAFQSLNLLPEGDSLKAVREEIKAVEKSEELLNFYQQIEGKN</sequence>
<evidence type="ECO:0000259" key="13">
    <source>
        <dbReference type="Pfam" id="PF17900"/>
    </source>
</evidence>
<dbReference type="PRINTS" id="PR00756">
    <property type="entry name" value="ALADIPTASE"/>
</dbReference>
<evidence type="ECO:0000256" key="9">
    <source>
        <dbReference type="ARBA" id="ARBA00022801"/>
    </source>
</evidence>
<keyword evidence="9" id="KW-0378">Hydrolase</keyword>
<gene>
    <name evidence="14" type="ORF">QQ020_09960</name>
</gene>
<evidence type="ECO:0000256" key="8">
    <source>
        <dbReference type="ARBA" id="ARBA00022723"/>
    </source>
</evidence>
<dbReference type="Gene3D" id="2.60.40.1730">
    <property type="entry name" value="tricorn interacting facor f3 domain"/>
    <property type="match status" value="1"/>
</dbReference>
<evidence type="ECO:0000256" key="4">
    <source>
        <dbReference type="ARBA" id="ARBA00012564"/>
    </source>
</evidence>
<protein>
    <recommendedName>
        <fullName evidence="5">Aminopeptidase N</fullName>
        <ecNumber evidence="4">3.4.11.2</ecNumber>
    </recommendedName>
</protein>
<evidence type="ECO:0000256" key="11">
    <source>
        <dbReference type="ARBA" id="ARBA00023049"/>
    </source>
</evidence>
<dbReference type="InterPro" id="IPR050344">
    <property type="entry name" value="Peptidase_M1_aminopeptidases"/>
</dbReference>
<dbReference type="EC" id="3.4.11.2" evidence="4"/>
<comment type="catalytic activity">
    <reaction evidence="1">
        <text>Release of an N-terminal amino acid, Xaa-|-Yaa- from a peptide, amide or arylamide. Xaa is preferably Ala, but may be most amino acids including Pro (slow action). When a terminal hydrophobic residue is followed by a prolyl residue, the two may be released as an intact Xaa-Pro dipeptide.</text>
        <dbReference type="EC" id="3.4.11.2"/>
    </reaction>
</comment>
<evidence type="ECO:0000313" key="15">
    <source>
        <dbReference type="Proteomes" id="UP001172083"/>
    </source>
</evidence>
<evidence type="ECO:0000256" key="2">
    <source>
        <dbReference type="ARBA" id="ARBA00001947"/>
    </source>
</evidence>
<keyword evidence="6" id="KW-0031">Aminopeptidase</keyword>
<keyword evidence="7" id="KW-0645">Protease</keyword>
<dbReference type="CDD" id="cd09603">
    <property type="entry name" value="M1_APN_like"/>
    <property type="match status" value="1"/>
</dbReference>
<evidence type="ECO:0000256" key="7">
    <source>
        <dbReference type="ARBA" id="ARBA00022670"/>
    </source>
</evidence>
<dbReference type="InterPro" id="IPR045357">
    <property type="entry name" value="Aminopeptidase_N-like_N"/>
</dbReference>
<dbReference type="InterPro" id="IPR042097">
    <property type="entry name" value="Aminopeptidase_N-like_N_sf"/>
</dbReference>
<dbReference type="EMBL" id="JAUJEB010000001">
    <property type="protein sequence ID" value="MDN5212372.1"/>
    <property type="molecule type" value="Genomic_DNA"/>
</dbReference>
<dbReference type="PANTHER" id="PTHR11533:SF174">
    <property type="entry name" value="PUROMYCIN-SENSITIVE AMINOPEPTIDASE-RELATED"/>
    <property type="match status" value="1"/>
</dbReference>
<dbReference type="Gene3D" id="1.10.390.10">
    <property type="entry name" value="Neutral Protease Domain 2"/>
    <property type="match status" value="1"/>
</dbReference>
<accession>A0ABT8L5Q9</accession>
<dbReference type="InterPro" id="IPR016024">
    <property type="entry name" value="ARM-type_fold"/>
</dbReference>
<dbReference type="Pfam" id="PF17900">
    <property type="entry name" value="Peptidase_M1_N"/>
    <property type="match status" value="1"/>
</dbReference>
<dbReference type="InterPro" id="IPR001930">
    <property type="entry name" value="Peptidase_M1"/>
</dbReference>
<reference evidence="14" key="1">
    <citation type="submission" date="2023-06" db="EMBL/GenBank/DDBJ databases">
        <title>Genomic of Agaribacillus aureum.</title>
        <authorList>
            <person name="Wang G."/>
        </authorList>
    </citation>
    <scope>NUCLEOTIDE SEQUENCE</scope>
    <source>
        <strain evidence="14">BMA12</strain>
    </source>
</reference>
<dbReference type="Pfam" id="PF01433">
    <property type="entry name" value="Peptidase_M1"/>
    <property type="match status" value="1"/>
</dbReference>
<dbReference type="RefSeq" id="WP_346757689.1">
    <property type="nucleotide sequence ID" value="NZ_JAUJEB010000001.1"/>
</dbReference>
<keyword evidence="10" id="KW-0862">Zinc</keyword>
<dbReference type="SUPFAM" id="SSF63737">
    <property type="entry name" value="Leukotriene A4 hydrolase N-terminal domain"/>
    <property type="match status" value="1"/>
</dbReference>